<dbReference type="SUPFAM" id="SSF56496">
    <property type="entry name" value="Fibrinogen C-terminal domain-like"/>
    <property type="match status" value="1"/>
</dbReference>
<evidence type="ECO:0008006" key="4">
    <source>
        <dbReference type="Google" id="ProtNLM"/>
    </source>
</evidence>
<dbReference type="InterPro" id="IPR036056">
    <property type="entry name" value="Fibrinogen-like_C"/>
</dbReference>
<dbReference type="PANTHER" id="PTHR16146:SF46">
    <property type="entry name" value="INTELECTIN-1A-RELATED"/>
    <property type="match status" value="1"/>
</dbReference>
<dbReference type="Gene3D" id="2.60.120.1000">
    <property type="match status" value="1"/>
</dbReference>
<keyword evidence="1" id="KW-1015">Disulfide bond</keyword>
<dbReference type="PANTHER" id="PTHR16146">
    <property type="entry name" value="INTELECTIN"/>
    <property type="match status" value="1"/>
</dbReference>
<dbReference type="AlphaFoldDB" id="A0AAD9VAW7"/>
<reference evidence="2" key="1">
    <citation type="journal article" date="2023" name="G3 (Bethesda)">
        <title>Whole genome assembly and annotation of the endangered Caribbean coral Acropora cervicornis.</title>
        <authorList>
            <person name="Selwyn J.D."/>
            <person name="Vollmer S.V."/>
        </authorList>
    </citation>
    <scope>NUCLEOTIDE SEQUENCE</scope>
    <source>
        <strain evidence="2">K2</strain>
    </source>
</reference>
<sequence>MVGLIRLKKLYPYGTENHPGLSCKDIRDKSTEEHLSDGVYSWLRHEESPTSTSFPVYCDMTSGGWTLVMKVVSYADQGTINFYDVLHSSWSFQEYNMEALSITNQYKGHYKNRVYLDGDWEYFNASQARVSLYESGNVVKELVFDATDSKHSDWFQKSRLKSSPWNDIRSEPQNYFSVPGYCSGSVCRFFYINRNFGDCHGDFGWLMYTDIQHCIFELGQRVFTVQYSKFQKKAKFEDYDASHTSWGVTFENQSTNGEWSMEERKQPIDWLELKTVLLELQSFLSSACGGNVIKVFCDNSTAVASEKSGSDSADVKGYFIVGEWNEILCVKTVKNISTGKELNTSHGTKEHVEYQVGIADVLAVFLK</sequence>
<protein>
    <recommendedName>
        <fullName evidence="4">Fibrinogen C-terminal domain-containing protein</fullName>
    </recommendedName>
</protein>
<proteinExistence type="predicted"/>
<evidence type="ECO:0000313" key="2">
    <source>
        <dbReference type="EMBL" id="KAK2567706.1"/>
    </source>
</evidence>
<organism evidence="2 3">
    <name type="scientific">Acropora cervicornis</name>
    <name type="common">Staghorn coral</name>
    <dbReference type="NCBI Taxonomy" id="6130"/>
    <lineage>
        <taxon>Eukaryota</taxon>
        <taxon>Metazoa</taxon>
        <taxon>Cnidaria</taxon>
        <taxon>Anthozoa</taxon>
        <taxon>Hexacorallia</taxon>
        <taxon>Scleractinia</taxon>
        <taxon>Astrocoeniina</taxon>
        <taxon>Acroporidae</taxon>
        <taxon>Acropora</taxon>
    </lineage>
</organism>
<dbReference type="GO" id="GO:0070492">
    <property type="term" value="F:oligosaccharide binding"/>
    <property type="evidence" value="ECO:0007669"/>
    <property type="project" value="TreeGrafter"/>
</dbReference>
<dbReference type="Proteomes" id="UP001249851">
    <property type="component" value="Unassembled WGS sequence"/>
</dbReference>
<keyword evidence="3" id="KW-1185">Reference proteome</keyword>
<dbReference type="NCBIfam" id="NF040941">
    <property type="entry name" value="GGGWT_bact"/>
    <property type="match status" value="1"/>
</dbReference>
<dbReference type="GO" id="GO:0005615">
    <property type="term" value="C:extracellular space"/>
    <property type="evidence" value="ECO:0007669"/>
    <property type="project" value="TreeGrafter"/>
</dbReference>
<dbReference type="EMBL" id="JARQWQ010000014">
    <property type="protein sequence ID" value="KAK2567706.1"/>
    <property type="molecule type" value="Genomic_DNA"/>
</dbReference>
<comment type="caution">
    <text evidence="2">The sequence shown here is derived from an EMBL/GenBank/DDBJ whole genome shotgun (WGS) entry which is preliminary data.</text>
</comment>
<reference evidence="2" key="2">
    <citation type="journal article" date="2023" name="Science">
        <title>Genomic signatures of disease resistance in endangered staghorn corals.</title>
        <authorList>
            <person name="Vollmer S.V."/>
            <person name="Selwyn J.D."/>
            <person name="Despard B.A."/>
            <person name="Roesel C.L."/>
        </authorList>
    </citation>
    <scope>NUCLEOTIDE SEQUENCE</scope>
    <source>
        <strain evidence="2">K2</strain>
    </source>
</reference>
<dbReference type="CDD" id="cd09275">
    <property type="entry name" value="RNase_HI_RT_DIRS1"/>
    <property type="match status" value="1"/>
</dbReference>
<evidence type="ECO:0000313" key="3">
    <source>
        <dbReference type="Proteomes" id="UP001249851"/>
    </source>
</evidence>
<accession>A0AAD9VAW7</accession>
<evidence type="ECO:0000256" key="1">
    <source>
        <dbReference type="ARBA" id="ARBA00023157"/>
    </source>
</evidence>
<name>A0AAD9VAW7_ACRCE</name>
<gene>
    <name evidence="2" type="ORF">P5673_008563</name>
</gene>